<sequence>MAGQLAAVCVPQFSDSVGVDLLDKAVRPVTALAETHAAVPSDTRCDGSPDLVFRPLTLPSSAHSPRPEEELPCPRPARPAVVGCVTSMQPVVFEATEDDNSETASPYGVAVPLITGGAVLGAVTFLRQDAPPPQR</sequence>
<proteinExistence type="predicted"/>
<evidence type="ECO:0000313" key="1">
    <source>
        <dbReference type="EMBL" id="OIJ84648.1"/>
    </source>
</evidence>
<reference evidence="1 2" key="1">
    <citation type="submission" date="2016-10" db="EMBL/GenBank/DDBJ databases">
        <title>Genome sequence of Streptomyces sp. MUSC 1.</title>
        <authorList>
            <person name="Lee L.-H."/>
            <person name="Ser H.-L."/>
            <person name="Law J.W.-F."/>
        </authorList>
    </citation>
    <scope>NUCLEOTIDE SEQUENCE [LARGE SCALE GENOMIC DNA]</scope>
    <source>
        <strain evidence="1 2">MUSC 1</strain>
    </source>
</reference>
<name>A0A1S2NSW0_9ACTN</name>
<keyword evidence="2" id="KW-1185">Reference proteome</keyword>
<organism evidence="1 2">
    <name type="scientific">Streptomyces monashensis</name>
    <dbReference type="NCBI Taxonomy" id="1678012"/>
    <lineage>
        <taxon>Bacteria</taxon>
        <taxon>Bacillati</taxon>
        <taxon>Actinomycetota</taxon>
        <taxon>Actinomycetes</taxon>
        <taxon>Kitasatosporales</taxon>
        <taxon>Streptomycetaceae</taxon>
        <taxon>Streptomyces</taxon>
    </lineage>
</organism>
<protein>
    <recommendedName>
        <fullName evidence="3">GAF domain-containing protein</fullName>
    </recommendedName>
</protein>
<dbReference type="AlphaFoldDB" id="A0A1S2NSW0"/>
<evidence type="ECO:0008006" key="3">
    <source>
        <dbReference type="Google" id="ProtNLM"/>
    </source>
</evidence>
<dbReference type="EMBL" id="MLYO01000179">
    <property type="protein sequence ID" value="OIJ84648.1"/>
    <property type="molecule type" value="Genomic_DNA"/>
</dbReference>
<dbReference type="Proteomes" id="UP000179642">
    <property type="component" value="Unassembled WGS sequence"/>
</dbReference>
<comment type="caution">
    <text evidence="1">The sequence shown here is derived from an EMBL/GenBank/DDBJ whole genome shotgun (WGS) entry which is preliminary data.</text>
</comment>
<accession>A0A1S2NSW0</accession>
<gene>
    <name evidence="1" type="ORF">BIV23_45110</name>
</gene>
<evidence type="ECO:0000313" key="2">
    <source>
        <dbReference type="Proteomes" id="UP000179642"/>
    </source>
</evidence>